<dbReference type="InterPro" id="IPR031308">
    <property type="entry name" value="UCP028777"/>
</dbReference>
<feature type="transmembrane region" description="Helical" evidence="1">
    <location>
        <begin position="90"/>
        <end position="110"/>
    </location>
</feature>
<organism evidence="3 4">
    <name type="scientific">Arthrobacter gandavensis</name>
    <dbReference type="NCBI Taxonomy" id="169960"/>
    <lineage>
        <taxon>Bacteria</taxon>
        <taxon>Bacillati</taxon>
        <taxon>Actinomycetota</taxon>
        <taxon>Actinomycetes</taxon>
        <taxon>Micrococcales</taxon>
        <taxon>Micrococcaceae</taxon>
        <taxon>Arthrobacter</taxon>
    </lineage>
</organism>
<sequence>MKAILNVIWLLFGGIWLALGYVLAGIVCCLLIVTIPFGIASFRIASYALWPFGRTVVDSGRGTGVLATVGNVIWVIFAGIWIAFGHVATAIPMFLSIIGIPLGIANLKMIPISLTPLGKRIVPTSGSGLVPYSRNAPYGTYPGPYYR</sequence>
<gene>
    <name evidence="3" type="ORF">GCM10009688_13490</name>
</gene>
<evidence type="ECO:0000313" key="3">
    <source>
        <dbReference type="EMBL" id="GAA1910033.1"/>
    </source>
</evidence>
<dbReference type="PANTHER" id="PTHR42903:SF1">
    <property type="entry name" value="INNER MEMBRANE PROTEIN YCCF"/>
    <property type="match status" value="1"/>
</dbReference>
<evidence type="ECO:0000259" key="2">
    <source>
        <dbReference type="Pfam" id="PF03733"/>
    </source>
</evidence>
<dbReference type="Pfam" id="PF03733">
    <property type="entry name" value="YccF"/>
    <property type="match status" value="2"/>
</dbReference>
<feature type="transmembrane region" description="Helical" evidence="1">
    <location>
        <begin position="7"/>
        <end position="24"/>
    </location>
</feature>
<feature type="transmembrane region" description="Helical" evidence="1">
    <location>
        <begin position="62"/>
        <end position="84"/>
    </location>
</feature>
<feature type="transmembrane region" description="Helical" evidence="1">
    <location>
        <begin position="30"/>
        <end position="50"/>
    </location>
</feature>
<feature type="domain" description="Inner membrane component" evidence="2">
    <location>
        <begin position="69"/>
        <end position="119"/>
    </location>
</feature>
<evidence type="ECO:0000313" key="4">
    <source>
        <dbReference type="Proteomes" id="UP001500784"/>
    </source>
</evidence>
<proteinExistence type="predicted"/>
<dbReference type="PANTHER" id="PTHR42903">
    <property type="entry name" value="INNER MEMBRANE PROTEIN YCCF"/>
    <property type="match status" value="1"/>
</dbReference>
<name>A0ABN2P2Z9_9MICC</name>
<dbReference type="EMBL" id="BAAALV010000002">
    <property type="protein sequence ID" value="GAA1910033.1"/>
    <property type="molecule type" value="Genomic_DNA"/>
</dbReference>
<protein>
    <submittedName>
        <fullName evidence="3">YccF domain-containing protein</fullName>
    </submittedName>
</protein>
<comment type="caution">
    <text evidence="3">The sequence shown here is derived from an EMBL/GenBank/DDBJ whole genome shotgun (WGS) entry which is preliminary data.</text>
</comment>
<keyword evidence="1" id="KW-0472">Membrane</keyword>
<feature type="domain" description="Inner membrane component" evidence="2">
    <location>
        <begin position="4"/>
        <end position="54"/>
    </location>
</feature>
<reference evidence="3 4" key="1">
    <citation type="journal article" date="2019" name="Int. J. Syst. Evol. Microbiol.">
        <title>The Global Catalogue of Microorganisms (GCM) 10K type strain sequencing project: providing services to taxonomists for standard genome sequencing and annotation.</title>
        <authorList>
            <consortium name="The Broad Institute Genomics Platform"/>
            <consortium name="The Broad Institute Genome Sequencing Center for Infectious Disease"/>
            <person name="Wu L."/>
            <person name="Ma J."/>
        </authorList>
    </citation>
    <scope>NUCLEOTIDE SEQUENCE [LARGE SCALE GENOMIC DNA]</scope>
    <source>
        <strain evidence="3 4">JCM 13316</strain>
    </source>
</reference>
<keyword evidence="4" id="KW-1185">Reference proteome</keyword>
<dbReference type="InterPro" id="IPR052937">
    <property type="entry name" value="Inner_membrane_protein"/>
</dbReference>
<accession>A0ABN2P2Z9</accession>
<keyword evidence="1" id="KW-1133">Transmembrane helix</keyword>
<dbReference type="InterPro" id="IPR005185">
    <property type="entry name" value="YccF"/>
</dbReference>
<dbReference type="NCBIfam" id="NF008740">
    <property type="entry name" value="PRK11770.1-2"/>
    <property type="match status" value="1"/>
</dbReference>
<dbReference type="RefSeq" id="WP_152226012.1">
    <property type="nucleotide sequence ID" value="NZ_BAAALV010000002.1"/>
</dbReference>
<dbReference type="PIRSF" id="PIRSF028777">
    <property type="entry name" value="UCP028777"/>
    <property type="match status" value="1"/>
</dbReference>
<keyword evidence="1" id="KW-0812">Transmembrane</keyword>
<dbReference type="Proteomes" id="UP001500784">
    <property type="component" value="Unassembled WGS sequence"/>
</dbReference>
<evidence type="ECO:0000256" key="1">
    <source>
        <dbReference type="SAM" id="Phobius"/>
    </source>
</evidence>